<accession>A0A5B0QWG9</accession>
<gene>
    <name evidence="2" type="ORF">PGT21_018961</name>
    <name evidence="3" type="ORF">PGTUg99_031562</name>
</gene>
<proteinExistence type="predicted"/>
<protein>
    <submittedName>
        <fullName evidence="2">Uncharacterized protein</fullName>
    </submittedName>
</protein>
<evidence type="ECO:0000313" key="4">
    <source>
        <dbReference type="Proteomes" id="UP000324748"/>
    </source>
</evidence>
<organism evidence="2 4">
    <name type="scientific">Puccinia graminis f. sp. tritici</name>
    <dbReference type="NCBI Taxonomy" id="56615"/>
    <lineage>
        <taxon>Eukaryota</taxon>
        <taxon>Fungi</taxon>
        <taxon>Dikarya</taxon>
        <taxon>Basidiomycota</taxon>
        <taxon>Pucciniomycotina</taxon>
        <taxon>Pucciniomycetes</taxon>
        <taxon>Pucciniales</taxon>
        <taxon>Pucciniaceae</taxon>
        <taxon>Puccinia</taxon>
    </lineage>
</organism>
<evidence type="ECO:0000313" key="3">
    <source>
        <dbReference type="EMBL" id="KAA1138122.1"/>
    </source>
</evidence>
<keyword evidence="1" id="KW-0732">Signal</keyword>
<dbReference type="AlphaFoldDB" id="A0A5B0QWG9"/>
<comment type="caution">
    <text evidence="2">The sequence shown here is derived from an EMBL/GenBank/DDBJ whole genome shotgun (WGS) entry which is preliminary data.</text>
</comment>
<sequence length="86" mass="9555">MKTKQSLLLRWLSALAPLLSVAALFRDGDKCQVQRCSGRLAYGWHFLETKCPCCGNHMTELRISCASCKKIYNKEPVPCGCPPPNA</sequence>
<dbReference type="EMBL" id="VSWC01000002">
    <property type="protein sequence ID" value="KAA1117662.1"/>
    <property type="molecule type" value="Genomic_DNA"/>
</dbReference>
<reference evidence="4 5" key="1">
    <citation type="submission" date="2019-05" db="EMBL/GenBank/DDBJ databases">
        <title>Emergence of the Ug99 lineage of the wheat stem rust pathogen through somatic hybridization.</title>
        <authorList>
            <person name="Li F."/>
            <person name="Upadhyaya N.M."/>
            <person name="Sperschneider J."/>
            <person name="Matny O."/>
            <person name="Nguyen-Phuc H."/>
            <person name="Mago R."/>
            <person name="Raley C."/>
            <person name="Miller M.E."/>
            <person name="Silverstein K.A.T."/>
            <person name="Henningsen E."/>
            <person name="Hirsch C.D."/>
            <person name="Visser B."/>
            <person name="Pretorius Z.A."/>
            <person name="Steffenson B.J."/>
            <person name="Schwessinger B."/>
            <person name="Dodds P.N."/>
            <person name="Figueroa M."/>
        </authorList>
    </citation>
    <scope>NUCLEOTIDE SEQUENCE [LARGE SCALE GENOMIC DNA]</scope>
    <source>
        <strain evidence="2">21-0</strain>
        <strain evidence="3 5">Ug99</strain>
    </source>
</reference>
<evidence type="ECO:0000313" key="5">
    <source>
        <dbReference type="Proteomes" id="UP000325313"/>
    </source>
</evidence>
<evidence type="ECO:0000256" key="1">
    <source>
        <dbReference type="SAM" id="SignalP"/>
    </source>
</evidence>
<feature type="signal peptide" evidence="1">
    <location>
        <begin position="1"/>
        <end position="23"/>
    </location>
</feature>
<dbReference type="EMBL" id="VDEP01000004">
    <property type="protein sequence ID" value="KAA1138122.1"/>
    <property type="molecule type" value="Genomic_DNA"/>
</dbReference>
<dbReference type="Proteomes" id="UP000324748">
    <property type="component" value="Unassembled WGS sequence"/>
</dbReference>
<dbReference type="Proteomes" id="UP000325313">
    <property type="component" value="Unassembled WGS sequence"/>
</dbReference>
<feature type="chain" id="PRO_5036138022" evidence="1">
    <location>
        <begin position="24"/>
        <end position="86"/>
    </location>
</feature>
<keyword evidence="4" id="KW-1185">Reference proteome</keyword>
<name>A0A5B0QWG9_PUCGR</name>
<evidence type="ECO:0000313" key="2">
    <source>
        <dbReference type="EMBL" id="KAA1117662.1"/>
    </source>
</evidence>